<dbReference type="SUPFAM" id="SSF50249">
    <property type="entry name" value="Nucleic acid-binding proteins"/>
    <property type="match status" value="1"/>
</dbReference>
<dbReference type="InterPro" id="IPR037278">
    <property type="entry name" value="ARFGAP/RecO"/>
</dbReference>
<evidence type="ECO:0000256" key="3">
    <source>
        <dbReference type="ARBA" id="ARBA00022763"/>
    </source>
</evidence>
<evidence type="ECO:0000259" key="8">
    <source>
        <dbReference type="Pfam" id="PF11967"/>
    </source>
</evidence>
<dbReference type="InterPro" id="IPR012340">
    <property type="entry name" value="NA-bd_OB-fold"/>
</dbReference>
<proteinExistence type="inferred from homology"/>
<dbReference type="PANTHER" id="PTHR33991:SF1">
    <property type="entry name" value="DNA REPAIR PROTEIN RECO"/>
    <property type="match status" value="1"/>
</dbReference>
<dbReference type="GO" id="GO:0043590">
    <property type="term" value="C:bacterial nucleoid"/>
    <property type="evidence" value="ECO:0007669"/>
    <property type="project" value="TreeGrafter"/>
</dbReference>
<dbReference type="Proteomes" id="UP000198660">
    <property type="component" value="Unassembled WGS sequence"/>
</dbReference>
<comment type="similarity">
    <text evidence="1 7">Belongs to the RecO family.</text>
</comment>
<gene>
    <name evidence="7" type="primary">recO</name>
    <name evidence="9" type="ORF">SAMN05444972_108129</name>
</gene>
<dbReference type="EMBL" id="FPAA01000008">
    <property type="protein sequence ID" value="SFS81975.1"/>
    <property type="molecule type" value="Genomic_DNA"/>
</dbReference>
<comment type="function">
    <text evidence="7">Involved in DNA repair and RecF pathway recombination.</text>
</comment>
<organism evidence="9 10">
    <name type="scientific">Marininema halotolerans</name>
    <dbReference type="NCBI Taxonomy" id="1155944"/>
    <lineage>
        <taxon>Bacteria</taxon>
        <taxon>Bacillati</taxon>
        <taxon>Bacillota</taxon>
        <taxon>Bacilli</taxon>
        <taxon>Bacillales</taxon>
        <taxon>Thermoactinomycetaceae</taxon>
        <taxon>Marininema</taxon>
    </lineage>
</organism>
<dbReference type="AlphaFoldDB" id="A0A1I6SYB0"/>
<reference evidence="10" key="1">
    <citation type="submission" date="2016-10" db="EMBL/GenBank/DDBJ databases">
        <authorList>
            <person name="Varghese N."/>
            <person name="Submissions S."/>
        </authorList>
    </citation>
    <scope>NUCLEOTIDE SEQUENCE [LARGE SCALE GENOMIC DNA]</scope>
    <source>
        <strain evidence="10">DSM 45789</strain>
    </source>
</reference>
<dbReference type="Gene3D" id="1.20.1440.120">
    <property type="entry name" value="Recombination protein O, C-terminal domain"/>
    <property type="match status" value="1"/>
</dbReference>
<dbReference type="Gene3D" id="2.40.50.140">
    <property type="entry name" value="Nucleic acid-binding proteins"/>
    <property type="match status" value="1"/>
</dbReference>
<sequence length="252" mass="28656">MLTKIEGVVLRTRDYGESNKIVTIFSREQGKFAAMARGAKKPKSRLGAATQPFTLGFFLCFSSSGMATLSQAEIIESNIHVRSDLLHTAYAAYWVEYLDKLTEEKVPAPFLFDLLLSMLNWLEQGLDPEILSRIFELKVLETAGYRPRLDGCVNCWRTEGPLAFSVSMGGILCHHCFNRDPQRIPITPAAAHVLKQLQRVTPDRLGQVNVKKETLLILEQVMRRFNDEYTGLFLKSRNFLDQLKRDWGNEEG</sequence>
<dbReference type="HAMAP" id="MF_00201">
    <property type="entry name" value="RecO"/>
    <property type="match status" value="1"/>
</dbReference>
<dbReference type="RefSeq" id="WP_091837630.1">
    <property type="nucleotide sequence ID" value="NZ_FPAA01000008.1"/>
</dbReference>
<keyword evidence="3 7" id="KW-0227">DNA damage</keyword>
<evidence type="ECO:0000256" key="5">
    <source>
        <dbReference type="ARBA" id="ARBA00023204"/>
    </source>
</evidence>
<dbReference type="OrthoDB" id="9797083at2"/>
<keyword evidence="4 7" id="KW-0233">DNA recombination</keyword>
<name>A0A1I6SYB0_9BACL</name>
<dbReference type="PANTHER" id="PTHR33991">
    <property type="entry name" value="DNA REPAIR PROTEIN RECO"/>
    <property type="match status" value="1"/>
</dbReference>
<evidence type="ECO:0000313" key="9">
    <source>
        <dbReference type="EMBL" id="SFS81975.1"/>
    </source>
</evidence>
<keyword evidence="10" id="KW-1185">Reference proteome</keyword>
<dbReference type="Pfam" id="PF11967">
    <property type="entry name" value="RecO_N"/>
    <property type="match status" value="1"/>
</dbReference>
<evidence type="ECO:0000256" key="2">
    <source>
        <dbReference type="ARBA" id="ARBA00021310"/>
    </source>
</evidence>
<evidence type="ECO:0000256" key="1">
    <source>
        <dbReference type="ARBA" id="ARBA00007452"/>
    </source>
</evidence>
<dbReference type="SUPFAM" id="SSF57863">
    <property type="entry name" value="ArfGap/RecO-like zinc finger"/>
    <property type="match status" value="1"/>
</dbReference>
<protein>
    <recommendedName>
        <fullName evidence="2 7">DNA repair protein RecO</fullName>
    </recommendedName>
    <alternativeName>
        <fullName evidence="6 7">Recombination protein O</fullName>
    </alternativeName>
</protein>
<evidence type="ECO:0000256" key="7">
    <source>
        <dbReference type="HAMAP-Rule" id="MF_00201"/>
    </source>
</evidence>
<dbReference type="InterPro" id="IPR003717">
    <property type="entry name" value="RecO"/>
</dbReference>
<dbReference type="Pfam" id="PF02565">
    <property type="entry name" value="RecO_C"/>
    <property type="match status" value="1"/>
</dbReference>
<evidence type="ECO:0000313" key="10">
    <source>
        <dbReference type="Proteomes" id="UP000198660"/>
    </source>
</evidence>
<evidence type="ECO:0000256" key="6">
    <source>
        <dbReference type="ARBA" id="ARBA00033409"/>
    </source>
</evidence>
<feature type="domain" description="DNA replication/recombination mediator RecO N-terminal" evidence="8">
    <location>
        <begin position="1"/>
        <end position="77"/>
    </location>
</feature>
<accession>A0A1I6SYB0</accession>
<dbReference type="GO" id="GO:0006310">
    <property type="term" value="P:DNA recombination"/>
    <property type="evidence" value="ECO:0007669"/>
    <property type="project" value="UniProtKB-UniRule"/>
</dbReference>
<dbReference type="InterPro" id="IPR022572">
    <property type="entry name" value="DNA_rep/recomb_RecO_N"/>
</dbReference>
<keyword evidence="5 7" id="KW-0234">DNA repair</keyword>
<dbReference type="NCBIfam" id="TIGR00613">
    <property type="entry name" value="reco"/>
    <property type="match status" value="1"/>
</dbReference>
<evidence type="ECO:0000256" key="4">
    <source>
        <dbReference type="ARBA" id="ARBA00023172"/>
    </source>
</evidence>
<dbReference type="GO" id="GO:0006302">
    <property type="term" value="P:double-strand break repair"/>
    <property type="evidence" value="ECO:0007669"/>
    <property type="project" value="TreeGrafter"/>
</dbReference>
<dbReference type="InterPro" id="IPR042242">
    <property type="entry name" value="RecO_C"/>
</dbReference>